<dbReference type="InterPro" id="IPR011701">
    <property type="entry name" value="MFS"/>
</dbReference>
<dbReference type="GO" id="GO:0016020">
    <property type="term" value="C:membrane"/>
    <property type="evidence" value="ECO:0007669"/>
    <property type="project" value="UniProtKB-SubCell"/>
</dbReference>
<dbReference type="Proteomes" id="UP000830671">
    <property type="component" value="Chromosome 6"/>
</dbReference>
<feature type="region of interest" description="Disordered" evidence="3">
    <location>
        <begin position="896"/>
        <end position="930"/>
    </location>
</feature>
<dbReference type="GeneID" id="73346618"/>
<feature type="transmembrane region" description="Helical" evidence="4">
    <location>
        <begin position="461"/>
        <end position="484"/>
    </location>
</feature>
<dbReference type="RefSeq" id="XP_049148754.1">
    <property type="nucleotide sequence ID" value="XM_049291608.1"/>
</dbReference>
<feature type="compositionally biased region" description="Basic and acidic residues" evidence="3">
    <location>
        <begin position="290"/>
        <end position="310"/>
    </location>
</feature>
<feature type="transmembrane region" description="Helical" evidence="4">
    <location>
        <begin position="229"/>
        <end position="252"/>
    </location>
</feature>
<keyword evidence="4" id="KW-0472">Membrane</keyword>
<evidence type="ECO:0000256" key="3">
    <source>
        <dbReference type="SAM" id="MobiDB-lite"/>
    </source>
</evidence>
<proteinExistence type="inferred from homology"/>
<protein>
    <submittedName>
        <fullName evidence="6">Major facilitator superfamily transporter</fullName>
    </submittedName>
</protein>
<dbReference type="PANTHER" id="PTHR11360:SF130">
    <property type="entry name" value="MAJOR FACILITATOR SUPERFAMILY (MFS) PROFILE DOMAIN-CONTAINING PROTEIN-RELATED"/>
    <property type="match status" value="1"/>
</dbReference>
<evidence type="ECO:0000256" key="2">
    <source>
        <dbReference type="ARBA" id="ARBA00006727"/>
    </source>
</evidence>
<comment type="similarity">
    <text evidence="2">Belongs to the major facilitator superfamily. Monocarboxylate porter (TC 2.A.1.13) family.</text>
</comment>
<dbReference type="EMBL" id="CP019478">
    <property type="protein sequence ID" value="UQC87143.1"/>
    <property type="molecule type" value="Genomic_DNA"/>
</dbReference>
<feature type="transmembrane region" description="Helical" evidence="4">
    <location>
        <begin position="496"/>
        <end position="516"/>
    </location>
</feature>
<dbReference type="PANTHER" id="PTHR11360">
    <property type="entry name" value="MONOCARBOXYLATE TRANSPORTER"/>
    <property type="match status" value="1"/>
</dbReference>
<evidence type="ECO:0000256" key="4">
    <source>
        <dbReference type="SAM" id="Phobius"/>
    </source>
</evidence>
<dbReference type="AlphaFoldDB" id="A0A9Q8WKN6"/>
<feature type="transmembrane region" description="Helical" evidence="4">
    <location>
        <begin position="638"/>
        <end position="655"/>
    </location>
</feature>
<evidence type="ECO:0000259" key="5">
    <source>
        <dbReference type="PROSITE" id="PS50850"/>
    </source>
</evidence>
<dbReference type="InterPro" id="IPR036259">
    <property type="entry name" value="MFS_trans_sf"/>
</dbReference>
<comment type="subcellular location">
    <subcellularLocation>
        <location evidence="1">Membrane</location>
        <topology evidence="1">Multi-pass membrane protein</topology>
    </subcellularLocation>
</comment>
<name>A0A9Q8WKN6_9PEZI</name>
<feature type="transmembrane region" description="Helical" evidence="4">
    <location>
        <begin position="369"/>
        <end position="389"/>
    </location>
</feature>
<keyword evidence="7" id="KW-1185">Reference proteome</keyword>
<dbReference type="KEGG" id="clup:CLUP02_12644"/>
<dbReference type="CDD" id="cd17352">
    <property type="entry name" value="MFS_MCT_SLC16"/>
    <property type="match status" value="1"/>
</dbReference>
<feature type="region of interest" description="Disordered" evidence="3">
    <location>
        <begin position="265"/>
        <end position="339"/>
    </location>
</feature>
<dbReference type="Gene3D" id="1.20.1250.20">
    <property type="entry name" value="MFS general substrate transporter like domains"/>
    <property type="match status" value="2"/>
</dbReference>
<feature type="transmembrane region" description="Helical" evidence="4">
    <location>
        <begin position="436"/>
        <end position="455"/>
    </location>
</feature>
<keyword evidence="4" id="KW-0812">Transmembrane</keyword>
<dbReference type="InterPro" id="IPR050327">
    <property type="entry name" value="Proton-linked_MCT"/>
</dbReference>
<dbReference type="InterPro" id="IPR020846">
    <property type="entry name" value="MFS_dom"/>
</dbReference>
<feature type="transmembrane region" description="Helical" evidence="4">
    <location>
        <begin position="528"/>
        <end position="548"/>
    </location>
</feature>
<feature type="transmembrane region" description="Helical" evidence="4">
    <location>
        <begin position="409"/>
        <end position="429"/>
    </location>
</feature>
<dbReference type="PROSITE" id="PS50850">
    <property type="entry name" value="MFS"/>
    <property type="match status" value="1"/>
</dbReference>
<dbReference type="Pfam" id="PF07690">
    <property type="entry name" value="MFS_1"/>
    <property type="match status" value="1"/>
</dbReference>
<feature type="transmembrane region" description="Helical" evidence="4">
    <location>
        <begin position="599"/>
        <end position="617"/>
    </location>
</feature>
<feature type="transmembrane region" description="Helical" evidence="4">
    <location>
        <begin position="698"/>
        <end position="719"/>
    </location>
</feature>
<reference evidence="6" key="1">
    <citation type="journal article" date="2021" name="Mol. Plant Microbe Interact.">
        <title>Complete Genome Sequence of the Plant-Pathogenic Fungus Colletotrichum lupini.</title>
        <authorList>
            <person name="Baroncelli R."/>
            <person name="Pensec F."/>
            <person name="Da Lio D."/>
            <person name="Boufleur T."/>
            <person name="Vicente I."/>
            <person name="Sarrocco S."/>
            <person name="Picot A."/>
            <person name="Baraldi E."/>
            <person name="Sukno S."/>
            <person name="Thon M."/>
            <person name="Le Floch G."/>
        </authorList>
    </citation>
    <scope>NUCLEOTIDE SEQUENCE</scope>
    <source>
        <strain evidence="6">IMI 504893</strain>
    </source>
</reference>
<organism evidence="6 7">
    <name type="scientific">Colletotrichum lupini</name>
    <dbReference type="NCBI Taxonomy" id="145971"/>
    <lineage>
        <taxon>Eukaryota</taxon>
        <taxon>Fungi</taxon>
        <taxon>Dikarya</taxon>
        <taxon>Ascomycota</taxon>
        <taxon>Pezizomycotina</taxon>
        <taxon>Sordariomycetes</taxon>
        <taxon>Hypocreomycetidae</taxon>
        <taxon>Glomerellales</taxon>
        <taxon>Glomerellaceae</taxon>
        <taxon>Colletotrichum</taxon>
        <taxon>Colletotrichum acutatum species complex</taxon>
    </lineage>
</organism>
<feature type="domain" description="Major facilitator superfamily (MFS) profile" evidence="5">
    <location>
        <begin position="371"/>
        <end position="751"/>
    </location>
</feature>
<gene>
    <name evidence="6" type="ORF">CLUP02_12644</name>
</gene>
<evidence type="ECO:0000256" key="1">
    <source>
        <dbReference type="ARBA" id="ARBA00004141"/>
    </source>
</evidence>
<accession>A0A9Q8WKN6</accession>
<dbReference type="GO" id="GO:0022857">
    <property type="term" value="F:transmembrane transporter activity"/>
    <property type="evidence" value="ECO:0007669"/>
    <property type="project" value="InterPro"/>
</dbReference>
<feature type="transmembrane region" description="Helical" evidence="4">
    <location>
        <begin position="569"/>
        <end position="593"/>
    </location>
</feature>
<sequence length="952" mass="103627">MKVEVAKCGWAPDLVRVYTGLWLMPTAHLHLHFQDRAGQKASLFHPRTHPINYFANRAALFPAASHTKNLDKSLSITFRLGPISEVGDASERSSSDQQAAKAGTGRGRIDVPMSLFDMFSSSPTPPRAPRAMISSRSRIHNRKQVQTAYPYVRTIWSDTRQFSLTAAKGLVNSSPPTLPPPGLRVFQSGLLSLFSNTRPECSLPAAGVGAGGGVAFQFCFCDDTPTDLFILHVSRALLFASAIHCLAGVLWIRQLKHDDIAKGKREIMSSSPPHIAYDVEKSGPQQTMESRPHDDDNARMKEAVNSDEKALPSSSSDDDPPGIVAQDTDPDTDAGHGAGAEASGIVGRVLSRATSRSSIVQGPPPDGGVTAWMAIFSAHLVIMNTWGIVNSFGVFQSYYTTLLGRPPSDIAWIGSFEVFLLFFISTFSGRLTDAGYFRHLFVTGFLFVFLGMFATSFCSQYWQLFLSQGICLGLGNGLLFCPALSTASTYFDKKRALALGFVSIGSSTGGLIYPSMVRQLLPSIGFGWTIRAIAFVQAGTLIISFIFLKPRVKPRKAGSIVEWAAFKELEYTFYAIGSFLNYLGVFFAFYYLASYTRDIIGLSYNASLNLLLVLNGVGVPGRILPGYIADRVGSINTLIPMSLASSILMYCWVAVSSTAGPYVWTPFYGLVASAIQSLFPSALSQLTSDPRKQGTRMGMTFTIVSFAVLTGPPIAGAIIQAEGGRYVGAQVYAGSCLLAGMCFWCAAKMVKTRRAGMGLKVWVKTFSILLQGLDGQKILTSPEAITTYSSPSLRLSQSQPQTSNQRKIPLYTQTIEISPGHSYLNQNLVNHLWPHTALRRRQSHSTKRLDSLISTSNALPTLPSTLGKYAARQPVIKPRSRPQVILAARCRTRDAVPNNPKSYNPHCISRKTTLPPSPARPLSNSNGARNYHHADSRISCIIECEGSCATRP</sequence>
<feature type="transmembrane region" description="Helical" evidence="4">
    <location>
        <begin position="667"/>
        <end position="686"/>
    </location>
</feature>
<feature type="region of interest" description="Disordered" evidence="3">
    <location>
        <begin position="86"/>
        <end position="105"/>
    </location>
</feature>
<evidence type="ECO:0000313" key="7">
    <source>
        <dbReference type="Proteomes" id="UP000830671"/>
    </source>
</evidence>
<keyword evidence="4" id="KW-1133">Transmembrane helix</keyword>
<evidence type="ECO:0000313" key="6">
    <source>
        <dbReference type="EMBL" id="UQC87143.1"/>
    </source>
</evidence>
<feature type="transmembrane region" description="Helical" evidence="4">
    <location>
        <begin position="731"/>
        <end position="750"/>
    </location>
</feature>
<dbReference type="SUPFAM" id="SSF103473">
    <property type="entry name" value="MFS general substrate transporter"/>
    <property type="match status" value="1"/>
</dbReference>